<reference evidence="2" key="2">
    <citation type="submission" date="2020-11" db="EMBL/GenBank/DDBJ databases">
        <authorList>
            <person name="McCartney M.A."/>
            <person name="Auch B."/>
            <person name="Kono T."/>
            <person name="Mallez S."/>
            <person name="Becker A."/>
            <person name="Gohl D.M."/>
            <person name="Silverstein K.A.T."/>
            <person name="Koren S."/>
            <person name="Bechman K.B."/>
            <person name="Herman A."/>
            <person name="Abrahante J.E."/>
            <person name="Garbe J."/>
        </authorList>
    </citation>
    <scope>NUCLEOTIDE SEQUENCE</scope>
    <source>
        <strain evidence="2">Duluth1</strain>
        <tissue evidence="2">Whole animal</tissue>
    </source>
</reference>
<comment type="caution">
    <text evidence="2">The sequence shown here is derived from an EMBL/GenBank/DDBJ whole genome shotgun (WGS) entry which is preliminary data.</text>
</comment>
<accession>A0A9D4LMG7</accession>
<dbReference type="EMBL" id="JAIWYP010000002">
    <property type="protein sequence ID" value="KAH3860262.1"/>
    <property type="molecule type" value="Genomic_DNA"/>
</dbReference>
<reference evidence="2" key="1">
    <citation type="journal article" date="2019" name="bioRxiv">
        <title>The Genome of the Zebra Mussel, Dreissena polymorpha: A Resource for Invasive Species Research.</title>
        <authorList>
            <person name="McCartney M.A."/>
            <person name="Auch B."/>
            <person name="Kono T."/>
            <person name="Mallez S."/>
            <person name="Zhang Y."/>
            <person name="Obille A."/>
            <person name="Becker A."/>
            <person name="Abrahante J.E."/>
            <person name="Garbe J."/>
            <person name="Badalamenti J.P."/>
            <person name="Herman A."/>
            <person name="Mangelson H."/>
            <person name="Liachko I."/>
            <person name="Sullivan S."/>
            <person name="Sone E.D."/>
            <person name="Koren S."/>
            <person name="Silverstein K.A.T."/>
            <person name="Beckman K.B."/>
            <person name="Gohl D.M."/>
        </authorList>
    </citation>
    <scope>NUCLEOTIDE SEQUENCE</scope>
    <source>
        <strain evidence="2">Duluth1</strain>
        <tissue evidence="2">Whole animal</tissue>
    </source>
</reference>
<feature type="chain" id="PRO_5038536666" evidence="1">
    <location>
        <begin position="19"/>
        <end position="236"/>
    </location>
</feature>
<gene>
    <name evidence="2" type="ORF">DPMN_023156</name>
</gene>
<keyword evidence="1" id="KW-0732">Signal</keyword>
<organism evidence="2 3">
    <name type="scientific">Dreissena polymorpha</name>
    <name type="common">Zebra mussel</name>
    <name type="synonym">Mytilus polymorpha</name>
    <dbReference type="NCBI Taxonomy" id="45954"/>
    <lineage>
        <taxon>Eukaryota</taxon>
        <taxon>Metazoa</taxon>
        <taxon>Spiralia</taxon>
        <taxon>Lophotrochozoa</taxon>
        <taxon>Mollusca</taxon>
        <taxon>Bivalvia</taxon>
        <taxon>Autobranchia</taxon>
        <taxon>Heteroconchia</taxon>
        <taxon>Euheterodonta</taxon>
        <taxon>Imparidentia</taxon>
        <taxon>Neoheterodontei</taxon>
        <taxon>Myida</taxon>
        <taxon>Dreissenoidea</taxon>
        <taxon>Dreissenidae</taxon>
        <taxon>Dreissena</taxon>
    </lineage>
</organism>
<feature type="signal peptide" evidence="1">
    <location>
        <begin position="1"/>
        <end position="18"/>
    </location>
</feature>
<sequence length="236" mass="26537">MGLVTILSLVMFACMCMSEHRIMADMGPYKEETDEYYAYSTADNAVSDVTDDDYEVIDYDDGKDDSEGKPICRKGQCRLCHVFNRKRVCVLAMAISEGMSLELTVQRKVILKGDVTNSTATPICTQKVPEIPDIKSICLVPLNVSIEQKSACVNITAEFRSRKRNVSYGCFKIPSVHEVDLMSMKRSLIRLVHVLAKNSGMSVIERRTETDSVILQNEADVDDVIEEDETLRFLSK</sequence>
<proteinExistence type="predicted"/>
<evidence type="ECO:0000256" key="1">
    <source>
        <dbReference type="SAM" id="SignalP"/>
    </source>
</evidence>
<name>A0A9D4LMG7_DREPO</name>
<keyword evidence="3" id="KW-1185">Reference proteome</keyword>
<dbReference type="AlphaFoldDB" id="A0A9D4LMG7"/>
<evidence type="ECO:0000313" key="2">
    <source>
        <dbReference type="EMBL" id="KAH3860262.1"/>
    </source>
</evidence>
<dbReference type="Proteomes" id="UP000828390">
    <property type="component" value="Unassembled WGS sequence"/>
</dbReference>
<evidence type="ECO:0000313" key="3">
    <source>
        <dbReference type="Proteomes" id="UP000828390"/>
    </source>
</evidence>
<protein>
    <submittedName>
        <fullName evidence="2">Uncharacterized protein</fullName>
    </submittedName>
</protein>